<gene>
    <name evidence="2" type="ORF">GWK47_020737</name>
</gene>
<feature type="region of interest" description="Disordered" evidence="1">
    <location>
        <begin position="248"/>
        <end position="274"/>
    </location>
</feature>
<comment type="caution">
    <text evidence="2">The sequence shown here is derived from an EMBL/GenBank/DDBJ whole genome shotgun (WGS) entry which is preliminary data.</text>
</comment>
<dbReference type="EMBL" id="JACEEZ010023382">
    <property type="protein sequence ID" value="KAG0711374.1"/>
    <property type="molecule type" value="Genomic_DNA"/>
</dbReference>
<reference evidence="2" key="1">
    <citation type="submission" date="2020-07" db="EMBL/GenBank/DDBJ databases">
        <title>The High-quality genome of the commercially important snow crab, Chionoecetes opilio.</title>
        <authorList>
            <person name="Jeong J.-H."/>
            <person name="Ryu S."/>
        </authorList>
    </citation>
    <scope>NUCLEOTIDE SEQUENCE</scope>
    <source>
        <strain evidence="2">MADBK_172401_WGS</strain>
        <tissue evidence="2">Digestive gland</tissue>
    </source>
</reference>
<dbReference type="AlphaFoldDB" id="A0A8J4XTI5"/>
<organism evidence="2 3">
    <name type="scientific">Chionoecetes opilio</name>
    <name type="common">Atlantic snow crab</name>
    <name type="synonym">Cancer opilio</name>
    <dbReference type="NCBI Taxonomy" id="41210"/>
    <lineage>
        <taxon>Eukaryota</taxon>
        <taxon>Metazoa</taxon>
        <taxon>Ecdysozoa</taxon>
        <taxon>Arthropoda</taxon>
        <taxon>Crustacea</taxon>
        <taxon>Multicrustacea</taxon>
        <taxon>Malacostraca</taxon>
        <taxon>Eumalacostraca</taxon>
        <taxon>Eucarida</taxon>
        <taxon>Decapoda</taxon>
        <taxon>Pleocyemata</taxon>
        <taxon>Brachyura</taxon>
        <taxon>Eubrachyura</taxon>
        <taxon>Majoidea</taxon>
        <taxon>Majidae</taxon>
        <taxon>Chionoecetes</taxon>
    </lineage>
</organism>
<dbReference type="OrthoDB" id="411871at2759"/>
<accession>A0A8J4XTI5</accession>
<evidence type="ECO:0000256" key="1">
    <source>
        <dbReference type="SAM" id="MobiDB-lite"/>
    </source>
</evidence>
<sequence length="303" mass="33034">MVDPKKALGPGRGAPHILSTALPSWQLPVTISSSVVQALRERDTFVIALGHAGAFDRGVALRSHHQTPQHGVTGGISPPHDYLRKQISSVAVNGHTSKNTRLEQRSSHKQVLRTLCLSTTLRLLTPRHTPYADDCTPHIPVETVLTHRTTVAPRNQVLATITSWGRRWPVDLARIKTQVIADLRTVGHHPQATPIPPILLEREGVALAADGQTFLGVEVNSTLSSQPPLQHSGGRGRPVLTYKIRSQGAPQPSLYSGRVGDTSPILHQGRPQERNQQLICSLRQDSSDLLRSFLPRDSSCGNV</sequence>
<dbReference type="Proteomes" id="UP000770661">
    <property type="component" value="Unassembled WGS sequence"/>
</dbReference>
<name>A0A8J4XTI5_CHIOP</name>
<keyword evidence="3" id="KW-1185">Reference proteome</keyword>
<evidence type="ECO:0000313" key="3">
    <source>
        <dbReference type="Proteomes" id="UP000770661"/>
    </source>
</evidence>
<evidence type="ECO:0000313" key="2">
    <source>
        <dbReference type="EMBL" id="KAG0711374.1"/>
    </source>
</evidence>
<protein>
    <submittedName>
        <fullName evidence="2">Uncharacterized protein</fullName>
    </submittedName>
</protein>
<proteinExistence type="predicted"/>